<dbReference type="InterPro" id="IPR013986">
    <property type="entry name" value="DExx_box_DNA_helicase_dom_sf"/>
</dbReference>
<evidence type="ECO:0000256" key="1">
    <source>
        <dbReference type="ARBA" id="ARBA00022741"/>
    </source>
</evidence>
<feature type="domain" description="UvrD-like helicase ATP-binding" evidence="7">
    <location>
        <begin position="151"/>
        <end position="509"/>
    </location>
</feature>
<dbReference type="Pfam" id="PF00580">
    <property type="entry name" value="UvrD-helicase"/>
    <property type="match status" value="1"/>
</dbReference>
<dbReference type="GO" id="GO:0004386">
    <property type="term" value="F:helicase activity"/>
    <property type="evidence" value="ECO:0007669"/>
    <property type="project" value="UniProtKB-KW"/>
</dbReference>
<feature type="region of interest" description="Disordered" evidence="6">
    <location>
        <begin position="27"/>
        <end position="116"/>
    </location>
</feature>
<dbReference type="PANTHER" id="PTHR11070:SF63">
    <property type="entry name" value="DNA HELICASE IV"/>
    <property type="match status" value="1"/>
</dbReference>
<dbReference type="SUPFAM" id="SSF52540">
    <property type="entry name" value="P-loop containing nucleoside triphosphate hydrolases"/>
    <property type="match status" value="1"/>
</dbReference>
<comment type="caution">
    <text evidence="8">The sequence shown here is derived from an EMBL/GenBank/DDBJ whole genome shotgun (WGS) entry which is preliminary data.</text>
</comment>
<keyword evidence="2 5" id="KW-0378">Hydrolase</keyword>
<protein>
    <submittedName>
        <fullName evidence="8">DNA helicase</fullName>
    </submittedName>
</protein>
<dbReference type="InterPro" id="IPR000212">
    <property type="entry name" value="DNA_helicase_UvrD/REP"/>
</dbReference>
<organism evidence="8 9">
    <name type="scientific">Pseudomonas asuensis</name>
    <dbReference type="NCBI Taxonomy" id="1825787"/>
    <lineage>
        <taxon>Bacteria</taxon>
        <taxon>Pseudomonadati</taxon>
        <taxon>Pseudomonadota</taxon>
        <taxon>Gammaproteobacteria</taxon>
        <taxon>Pseudomonadales</taxon>
        <taxon>Pseudomonadaceae</taxon>
        <taxon>Pseudomonas</taxon>
    </lineage>
</organism>
<feature type="compositionally biased region" description="Basic residues" evidence="6">
    <location>
        <begin position="92"/>
        <end position="104"/>
    </location>
</feature>
<dbReference type="Gene3D" id="3.40.50.300">
    <property type="entry name" value="P-loop containing nucleotide triphosphate hydrolases"/>
    <property type="match status" value="3"/>
</dbReference>
<keyword evidence="1 5" id="KW-0547">Nucleotide-binding</keyword>
<reference evidence="9" key="1">
    <citation type="journal article" date="2019" name="Int. J. Syst. Evol. Microbiol.">
        <title>The Global Catalogue of Microorganisms (GCM) 10K type strain sequencing project: providing services to taxonomists for standard genome sequencing and annotation.</title>
        <authorList>
            <consortium name="The Broad Institute Genomics Platform"/>
            <consortium name="The Broad Institute Genome Sequencing Center for Infectious Disease"/>
            <person name="Wu L."/>
            <person name="Ma J."/>
        </authorList>
    </citation>
    <scope>NUCLEOTIDE SEQUENCE [LARGE SCALE GENOMIC DNA]</scope>
    <source>
        <strain evidence="9">JCM 13501</strain>
    </source>
</reference>
<accession>A0ABQ2GXU3</accession>
<dbReference type="PROSITE" id="PS51198">
    <property type="entry name" value="UVRD_HELICASE_ATP_BIND"/>
    <property type="match status" value="1"/>
</dbReference>
<dbReference type="RefSeq" id="WP_188866983.1">
    <property type="nucleotide sequence ID" value="NZ_BMNW01000006.1"/>
</dbReference>
<dbReference type="Gene3D" id="1.10.10.160">
    <property type="match status" value="1"/>
</dbReference>
<name>A0ABQ2GXU3_9PSED</name>
<keyword evidence="4 5" id="KW-0067">ATP-binding</keyword>
<gene>
    <name evidence="8" type="ORF">GCM10009425_30620</name>
</gene>
<dbReference type="Proteomes" id="UP000616499">
    <property type="component" value="Unassembled WGS sequence"/>
</dbReference>
<dbReference type="PANTHER" id="PTHR11070">
    <property type="entry name" value="UVRD / RECB / PCRA DNA HELICASE FAMILY MEMBER"/>
    <property type="match status" value="1"/>
</dbReference>
<sequence>MLSAVKRYLAGALSNYFPRTTEYLQSNADGPLSHPKPSKQAGSLLTNKLKSMVVRKPAQKGAARKKPEKTAKASVKRGKPTPATKKAQGKPATKRSVKPAGRAKKTTESEPKAHRATTEGLYGPTLLPVTEHHIQAMRERVAQAVKAGVIRAPSDEQWNMILSRSPATRIFAGAGSGKSTTLVLRVVFMLCHMDIKPEQLTVISFTNDSCAQLREQLIKVLSFWRFTFSTEQARCCVRTFHSAMGALAKDVLGAPAWFEQLSSRKASPTELDNPLTGGRLHPAQLELLRQAYERAYSQVPAFKKKVDKLLNTAGETNEDDRNKTAPLKPFKLEGEYVGVPLFEAFYAQAGFIESLGLRVSRLQSDTLKCSVREQIFIEALVLFWRVFETCLKEKGLLTFNRAFQELTDRLNRNDRTVRPDMLEPFSHLLIDEFQDISPQIVLWLQAVQGFLARQKTTLSLMAIGDDWQSIYGWRGSSPELFMDFDRHFPGQGRNRKSSVLMLATNYRSVEPIIRDGEKVLAGVTFKQEKTCHAFKSVMAGDHGVQAVTRFDFKSRLPDLIKEIQAQCLHVASRKSSERTAVLVLSRRNETLKAIQSQLDKALPVRCYTIHRAKGLQGEVAIIVDDGGGTLPHPLRNALYAASGFFQNTYDQAMADEALRLSYVAITRGVSRVLWYTTKPSVPF</sequence>
<dbReference type="InterPro" id="IPR014016">
    <property type="entry name" value="UvrD-like_ATP-bd"/>
</dbReference>
<evidence type="ECO:0000259" key="7">
    <source>
        <dbReference type="PROSITE" id="PS51198"/>
    </source>
</evidence>
<dbReference type="EMBL" id="BMNW01000006">
    <property type="protein sequence ID" value="GGM17539.1"/>
    <property type="molecule type" value="Genomic_DNA"/>
</dbReference>
<feature type="compositionally biased region" description="Polar residues" evidence="6">
    <location>
        <begin position="40"/>
        <end position="49"/>
    </location>
</feature>
<dbReference type="InterPro" id="IPR027417">
    <property type="entry name" value="P-loop_NTPase"/>
</dbReference>
<evidence type="ECO:0000256" key="4">
    <source>
        <dbReference type="ARBA" id="ARBA00022840"/>
    </source>
</evidence>
<evidence type="ECO:0000256" key="5">
    <source>
        <dbReference type="PROSITE-ProRule" id="PRU00560"/>
    </source>
</evidence>
<feature type="binding site" evidence="5">
    <location>
        <begin position="172"/>
        <end position="179"/>
    </location>
    <ligand>
        <name>ATP</name>
        <dbReference type="ChEBI" id="CHEBI:30616"/>
    </ligand>
</feature>
<proteinExistence type="predicted"/>
<evidence type="ECO:0000256" key="3">
    <source>
        <dbReference type="ARBA" id="ARBA00022806"/>
    </source>
</evidence>
<evidence type="ECO:0000313" key="8">
    <source>
        <dbReference type="EMBL" id="GGM17539.1"/>
    </source>
</evidence>
<keyword evidence="3 5" id="KW-0347">Helicase</keyword>
<evidence type="ECO:0000256" key="6">
    <source>
        <dbReference type="SAM" id="MobiDB-lite"/>
    </source>
</evidence>
<evidence type="ECO:0000313" key="9">
    <source>
        <dbReference type="Proteomes" id="UP000616499"/>
    </source>
</evidence>
<feature type="compositionally biased region" description="Basic and acidic residues" evidence="6">
    <location>
        <begin position="105"/>
        <end position="116"/>
    </location>
</feature>
<keyword evidence="9" id="KW-1185">Reference proteome</keyword>
<evidence type="ECO:0000256" key="2">
    <source>
        <dbReference type="ARBA" id="ARBA00022801"/>
    </source>
</evidence>